<comment type="caution">
    <text evidence="1">The sequence shown here is derived from an EMBL/GenBank/DDBJ whole genome shotgun (WGS) entry which is preliminary data.</text>
</comment>
<dbReference type="Proteomes" id="UP000012313">
    <property type="component" value="Unassembled WGS sequence"/>
</dbReference>
<keyword evidence="2" id="KW-1185">Reference proteome</keyword>
<name>N1WJC1_9LEPT</name>
<evidence type="ECO:0000313" key="2">
    <source>
        <dbReference type="Proteomes" id="UP000012313"/>
    </source>
</evidence>
<protein>
    <submittedName>
        <fullName evidence="1">Uncharacterized protein</fullName>
    </submittedName>
</protein>
<sequence length="261" mass="30143">MQEFLHFQILGQAIGLFQISMNPSRRIPMYRKFQKSPVKVLLLLFCITQIYCTTIGFHRDKIRDEIDFGEEETLRLCVWKDVKVSDKELTELVESWNKELEYYKIKIFLNDIQDWERPGWTGAAIMDQVFYADLPLRCDRLLAVAGGKLSDTAFELVGIVFALFGIPSFQILGAVETKTGTRGYILGQTRTISHWLSGGAEGTLIHEGYHLLGCKHSFFLSDCYVQIRKVKEWKRKNREAGTPFFPSVDEEGKIFLKSPWE</sequence>
<accession>N1WJC1</accession>
<gene>
    <name evidence="1" type="ORF">LEP1GSC060_2021</name>
</gene>
<dbReference type="AlphaFoldDB" id="N1WJC1"/>
<dbReference type="RefSeq" id="WP_003005464.1">
    <property type="nucleotide sequence ID" value="NZ_AOHC02000038.1"/>
</dbReference>
<dbReference type="STRING" id="1218598.LEP1GSC060_2021"/>
<dbReference type="EMBL" id="AOHC02000038">
    <property type="protein sequence ID" value="EMY77219.1"/>
    <property type="molecule type" value="Genomic_DNA"/>
</dbReference>
<proteinExistence type="predicted"/>
<reference evidence="1" key="1">
    <citation type="submission" date="2013-03" db="EMBL/GenBank/DDBJ databases">
        <authorList>
            <person name="Harkins D.M."/>
            <person name="Durkin A.S."/>
            <person name="Brinkac L.M."/>
            <person name="Haft D.H."/>
            <person name="Selengut J.D."/>
            <person name="Sanka R."/>
            <person name="DePew J."/>
            <person name="Purushe J."/>
            <person name="Hartskeerl R.A."/>
            <person name="Ahmed A."/>
            <person name="van der Linden H."/>
            <person name="Goris M.G.A."/>
            <person name="Vinetz J.M."/>
            <person name="Sutton G.G."/>
            <person name="Nierman W.C."/>
            <person name="Fouts D.E."/>
        </authorList>
    </citation>
    <scope>NUCLEOTIDE SEQUENCE [LARGE SCALE GENOMIC DNA]</scope>
    <source>
        <strain evidence="1">ICFT</strain>
    </source>
</reference>
<evidence type="ECO:0000313" key="1">
    <source>
        <dbReference type="EMBL" id="EMY77219.1"/>
    </source>
</evidence>
<organism evidence="1 2">
    <name type="scientific">Leptospira weilii serovar Ranarum str. ICFT</name>
    <dbReference type="NCBI Taxonomy" id="1218598"/>
    <lineage>
        <taxon>Bacteria</taxon>
        <taxon>Pseudomonadati</taxon>
        <taxon>Spirochaetota</taxon>
        <taxon>Spirochaetia</taxon>
        <taxon>Leptospirales</taxon>
        <taxon>Leptospiraceae</taxon>
        <taxon>Leptospira</taxon>
    </lineage>
</organism>